<keyword evidence="2" id="KW-1185">Reference proteome</keyword>
<name>A0A4Q1SJ76_9BACT</name>
<reference evidence="1 2" key="1">
    <citation type="journal article" date="2016" name="Int. J. Syst. Evol. Microbiol.">
        <title>Acidipila dinghuensis sp. nov., an acidobacterium isolated from forest soil.</title>
        <authorList>
            <person name="Jiang Y.W."/>
            <person name="Wang J."/>
            <person name="Chen M.H."/>
            <person name="Lv Y.Y."/>
            <person name="Qiu L.H."/>
        </authorList>
    </citation>
    <scope>NUCLEOTIDE SEQUENCE [LARGE SCALE GENOMIC DNA]</scope>
    <source>
        <strain evidence="1 2">DHOF10</strain>
    </source>
</reference>
<dbReference type="OrthoDB" id="114216at2"/>
<sequence length="266" mass="29214">MSKASTWVRELAAWGLDEDEYRPAKYCGDVDTARALLSRRPSFDAESAMVECASSTLQTGFAEHALRADLRAEMAGLAWSLGVVDLRKLIAFQRRITLVPAASESSLPAADDWDSLMQLCFAEPKVVACDVTHASGSLVLRSGNPNLQARITGNAASLVSVHTGSPFFEVAEYRGRWFLRDGYHRAYHCLRDGVFHLPAVIVHAGTLAELGAVHPWFFPEAVLLSATPPRVIDFLDDALVIQYARLPLIKTIRITVEEAYTLEGEA</sequence>
<accession>A0A4Q1SJ76</accession>
<dbReference type="AlphaFoldDB" id="A0A4Q1SJ76"/>
<dbReference type="EMBL" id="SDMK01000001">
    <property type="protein sequence ID" value="RXS97676.1"/>
    <property type="molecule type" value="Genomic_DNA"/>
</dbReference>
<evidence type="ECO:0000313" key="2">
    <source>
        <dbReference type="Proteomes" id="UP000290253"/>
    </source>
</evidence>
<comment type="caution">
    <text evidence="1">The sequence shown here is derived from an EMBL/GenBank/DDBJ whole genome shotgun (WGS) entry which is preliminary data.</text>
</comment>
<protein>
    <submittedName>
        <fullName evidence="1">Uncharacterized protein</fullName>
    </submittedName>
</protein>
<dbReference type="RefSeq" id="WP_129207455.1">
    <property type="nucleotide sequence ID" value="NZ_BMGU01000001.1"/>
</dbReference>
<proteinExistence type="predicted"/>
<evidence type="ECO:0000313" key="1">
    <source>
        <dbReference type="EMBL" id="RXS97676.1"/>
    </source>
</evidence>
<gene>
    <name evidence="1" type="ORF">ESZ00_07320</name>
</gene>
<dbReference type="Proteomes" id="UP000290253">
    <property type="component" value="Unassembled WGS sequence"/>
</dbReference>
<organism evidence="1 2">
    <name type="scientific">Silvibacterium dinghuense</name>
    <dbReference type="NCBI Taxonomy" id="1560006"/>
    <lineage>
        <taxon>Bacteria</taxon>
        <taxon>Pseudomonadati</taxon>
        <taxon>Acidobacteriota</taxon>
        <taxon>Terriglobia</taxon>
        <taxon>Terriglobales</taxon>
        <taxon>Acidobacteriaceae</taxon>
        <taxon>Silvibacterium</taxon>
    </lineage>
</organism>